<evidence type="ECO:0000259" key="2">
    <source>
        <dbReference type="PROSITE" id="PS50043"/>
    </source>
</evidence>
<dbReference type="Gene3D" id="3.40.50.2300">
    <property type="match status" value="1"/>
</dbReference>
<dbReference type="SMART" id="SM00448">
    <property type="entry name" value="REC"/>
    <property type="match status" value="1"/>
</dbReference>
<evidence type="ECO:0000259" key="3">
    <source>
        <dbReference type="PROSITE" id="PS50110"/>
    </source>
</evidence>
<reference evidence="4" key="1">
    <citation type="submission" date="2020-05" db="EMBL/GenBank/DDBJ databases">
        <authorList>
            <person name="Chiriac C."/>
            <person name="Salcher M."/>
            <person name="Ghai R."/>
            <person name="Kavagutti S V."/>
        </authorList>
    </citation>
    <scope>NUCLEOTIDE SEQUENCE</scope>
</reference>
<protein>
    <submittedName>
        <fullName evidence="4">Unannotated protein</fullName>
    </submittedName>
</protein>
<proteinExistence type="predicted"/>
<dbReference type="SUPFAM" id="SSF46894">
    <property type="entry name" value="C-terminal effector domain of the bipartite response regulators"/>
    <property type="match status" value="1"/>
</dbReference>
<dbReference type="PROSITE" id="PS50043">
    <property type="entry name" value="HTH_LUXR_2"/>
    <property type="match status" value="1"/>
</dbReference>
<dbReference type="SUPFAM" id="SSF52172">
    <property type="entry name" value="CheY-like"/>
    <property type="match status" value="1"/>
</dbReference>
<dbReference type="InterPro" id="IPR001789">
    <property type="entry name" value="Sig_transdc_resp-reg_receiver"/>
</dbReference>
<dbReference type="InterPro" id="IPR036388">
    <property type="entry name" value="WH-like_DNA-bd_sf"/>
</dbReference>
<dbReference type="PROSITE" id="PS50110">
    <property type="entry name" value="RESPONSE_REGULATORY"/>
    <property type="match status" value="1"/>
</dbReference>
<dbReference type="SMART" id="SM00421">
    <property type="entry name" value="HTH_LUXR"/>
    <property type="match status" value="1"/>
</dbReference>
<dbReference type="Pfam" id="PF00072">
    <property type="entry name" value="Response_reg"/>
    <property type="match status" value="1"/>
</dbReference>
<dbReference type="InterPro" id="IPR000792">
    <property type="entry name" value="Tscrpt_reg_LuxR_C"/>
</dbReference>
<dbReference type="InterPro" id="IPR011006">
    <property type="entry name" value="CheY-like_superfamily"/>
</dbReference>
<name>A0A6J6C9F0_9ZZZZ</name>
<feature type="domain" description="HTH luxR-type" evidence="2">
    <location>
        <begin position="149"/>
        <end position="219"/>
    </location>
</feature>
<dbReference type="PRINTS" id="PR00038">
    <property type="entry name" value="HTHLUXR"/>
</dbReference>
<keyword evidence="1" id="KW-0238">DNA-binding</keyword>
<dbReference type="GO" id="GO:0006355">
    <property type="term" value="P:regulation of DNA-templated transcription"/>
    <property type="evidence" value="ECO:0007669"/>
    <property type="project" value="InterPro"/>
</dbReference>
<dbReference type="InterPro" id="IPR016032">
    <property type="entry name" value="Sig_transdc_resp-reg_C-effctor"/>
</dbReference>
<dbReference type="Pfam" id="PF00196">
    <property type="entry name" value="GerE"/>
    <property type="match status" value="1"/>
</dbReference>
<dbReference type="InterPro" id="IPR051015">
    <property type="entry name" value="EvgA-like"/>
</dbReference>
<dbReference type="Gene3D" id="1.10.10.10">
    <property type="entry name" value="Winged helix-like DNA-binding domain superfamily/Winged helix DNA-binding domain"/>
    <property type="match status" value="1"/>
</dbReference>
<organism evidence="4">
    <name type="scientific">freshwater metagenome</name>
    <dbReference type="NCBI Taxonomy" id="449393"/>
    <lineage>
        <taxon>unclassified sequences</taxon>
        <taxon>metagenomes</taxon>
        <taxon>ecological metagenomes</taxon>
    </lineage>
</organism>
<dbReference type="PANTHER" id="PTHR45566">
    <property type="entry name" value="HTH-TYPE TRANSCRIPTIONAL REGULATOR YHJB-RELATED"/>
    <property type="match status" value="1"/>
</dbReference>
<dbReference type="GO" id="GO:0003677">
    <property type="term" value="F:DNA binding"/>
    <property type="evidence" value="ECO:0007669"/>
    <property type="project" value="UniProtKB-KW"/>
</dbReference>
<accession>A0A6J6C9F0</accession>
<gene>
    <name evidence="4" type="ORF">UFOPK1537_00027</name>
</gene>
<sequence length="226" mass="24095">MRKTTDVSTITGEQEISVIIVDDHEAIRLALATVCEQNNFHILASTDSVSDALNAIGDKAVDVAVLDLSLADGSKAEENVKRLVSKGISVLVFSIADKAQLVRAALKAGAAALVPKSHSMSELVEAIRMVAAGMLVNNLQTTAAIDADQEFTSAKLSPREQEVLSLYASGLALKQVAYSLNITVSTAKEHIDRVRTKYATIGRPAVNKTELLLRAIEDGLIEEGNL</sequence>
<dbReference type="EMBL" id="CAEZSX010000002">
    <property type="protein sequence ID" value="CAB4546798.1"/>
    <property type="molecule type" value="Genomic_DNA"/>
</dbReference>
<feature type="domain" description="Response regulatory" evidence="3">
    <location>
        <begin position="17"/>
        <end position="131"/>
    </location>
</feature>
<evidence type="ECO:0000313" key="4">
    <source>
        <dbReference type="EMBL" id="CAB4546798.1"/>
    </source>
</evidence>
<evidence type="ECO:0000256" key="1">
    <source>
        <dbReference type="ARBA" id="ARBA00023125"/>
    </source>
</evidence>
<dbReference type="AlphaFoldDB" id="A0A6J6C9F0"/>
<dbReference type="PANTHER" id="PTHR45566:SF1">
    <property type="entry name" value="HTH-TYPE TRANSCRIPTIONAL REGULATOR YHJB-RELATED"/>
    <property type="match status" value="1"/>
</dbReference>
<dbReference type="GO" id="GO:0000160">
    <property type="term" value="P:phosphorelay signal transduction system"/>
    <property type="evidence" value="ECO:0007669"/>
    <property type="project" value="InterPro"/>
</dbReference>